<dbReference type="InterPro" id="IPR033543">
    <property type="entry name" value="BCL2L15"/>
</dbReference>
<proteinExistence type="predicted"/>
<organism evidence="1 2">
    <name type="scientific">Pseudonaja textilis</name>
    <name type="common">Eastern brown snake</name>
    <dbReference type="NCBI Taxonomy" id="8673"/>
    <lineage>
        <taxon>Eukaryota</taxon>
        <taxon>Metazoa</taxon>
        <taxon>Chordata</taxon>
        <taxon>Craniata</taxon>
        <taxon>Vertebrata</taxon>
        <taxon>Euteleostomi</taxon>
        <taxon>Lepidosauria</taxon>
        <taxon>Squamata</taxon>
        <taxon>Bifurcata</taxon>
        <taxon>Unidentata</taxon>
        <taxon>Episquamata</taxon>
        <taxon>Toxicofera</taxon>
        <taxon>Serpentes</taxon>
        <taxon>Colubroidea</taxon>
        <taxon>Elapidae</taxon>
        <taxon>Hydrophiinae</taxon>
        <taxon>Pseudonaja</taxon>
    </lineage>
</organism>
<name>A0A670YQB7_PSETE</name>
<accession>A0A670YQB7</accession>
<dbReference type="InterPro" id="IPR036834">
    <property type="entry name" value="Bcl-2-like_sf"/>
</dbReference>
<dbReference type="SUPFAM" id="SSF56854">
    <property type="entry name" value="Bcl-2 inhibitors of programmed cell death"/>
    <property type="match status" value="1"/>
</dbReference>
<keyword evidence="2" id="KW-1185">Reference proteome</keyword>
<reference evidence="1" key="2">
    <citation type="submission" date="2025-09" db="UniProtKB">
        <authorList>
            <consortium name="Ensembl"/>
        </authorList>
    </citation>
    <scope>IDENTIFICATION</scope>
</reference>
<dbReference type="Ensembl" id="ENSPTXT00000011141.1">
    <property type="protein sequence ID" value="ENSPTXP00000010786.1"/>
    <property type="gene ID" value="ENSPTXG00000007625.1"/>
</dbReference>
<sequence>MLEFMTTRIGLQECCINRNFTDWFSFNPVDIADSLKSLGDKYNAEIESHVQAVIAEESIRKKFGEVTESLSRNWISQTPGLEPERVFLAAAVKLFVKFMKKTGDKGQINILTETINGNPELRGYIERQGGWVS</sequence>
<reference evidence="1" key="1">
    <citation type="submission" date="2025-08" db="UniProtKB">
        <authorList>
            <consortium name="Ensembl"/>
        </authorList>
    </citation>
    <scope>IDENTIFICATION</scope>
</reference>
<dbReference type="Proteomes" id="UP000472273">
    <property type="component" value="Unplaced"/>
</dbReference>
<dbReference type="GO" id="GO:0042981">
    <property type="term" value="P:regulation of apoptotic process"/>
    <property type="evidence" value="ECO:0007669"/>
    <property type="project" value="InterPro"/>
</dbReference>
<dbReference type="GeneTree" id="ENSGT00960000192735"/>
<dbReference type="OMA" id="VKLMMHI"/>
<evidence type="ECO:0000313" key="2">
    <source>
        <dbReference type="Proteomes" id="UP000472273"/>
    </source>
</evidence>
<dbReference type="PANTHER" id="PTHR36466">
    <property type="entry name" value="BCL-2-LIKE PROTEIN 15"/>
    <property type="match status" value="1"/>
</dbReference>
<dbReference type="PANTHER" id="PTHR36466:SF1">
    <property type="entry name" value="BCL-2-LIKE PROTEIN 15"/>
    <property type="match status" value="1"/>
</dbReference>
<evidence type="ECO:0000313" key="1">
    <source>
        <dbReference type="Ensembl" id="ENSPTXP00000010786.1"/>
    </source>
</evidence>
<dbReference type="AlphaFoldDB" id="A0A670YQB7"/>
<evidence type="ECO:0008006" key="3">
    <source>
        <dbReference type="Google" id="ProtNLM"/>
    </source>
</evidence>
<protein>
    <recommendedName>
        <fullName evidence="3">BCL2 like 15</fullName>
    </recommendedName>
</protein>